<keyword evidence="5 6" id="KW-0143">Chaperone</keyword>
<comment type="function">
    <text evidence="6">Plays an essential role in the assembly of succinate dehydrogenase (SDH), an enzyme complex (also referred to as respiratory complex II) that is a component of both the tricarboxylic acid (TCA) cycle and the mitochondrial electron transport chain, and which couples the oxidation of succinate to fumarate with the reduction of ubiquinone (coenzyme Q) to ubiquinol. Promotes maturation of the iron-sulfur protein subunit of the SDH catalytic dimer, protecting it from the deleterious effects of oxidants. May act together with SDHAF1.</text>
</comment>
<dbReference type="Proteomes" id="UP000198211">
    <property type="component" value="Unassembled WGS sequence"/>
</dbReference>
<dbReference type="Pfam" id="PF13233">
    <property type="entry name" value="Complex1_LYR_2"/>
    <property type="match status" value="1"/>
</dbReference>
<gene>
    <name evidence="7" type="ORF">PHMEG_0009649</name>
</gene>
<evidence type="ECO:0000256" key="2">
    <source>
        <dbReference type="ARBA" id="ARBA00006020"/>
    </source>
</evidence>
<evidence type="ECO:0000256" key="1">
    <source>
        <dbReference type="ARBA" id="ARBA00004305"/>
    </source>
</evidence>
<evidence type="ECO:0000256" key="3">
    <source>
        <dbReference type="ARBA" id="ARBA00022946"/>
    </source>
</evidence>
<comment type="similarity">
    <text evidence="2 6">Belongs to the complex I LYR family. SDHAF3 subfamily.</text>
</comment>
<evidence type="ECO:0000256" key="4">
    <source>
        <dbReference type="ARBA" id="ARBA00023128"/>
    </source>
</evidence>
<dbReference type="AlphaFoldDB" id="A0A225WH31"/>
<evidence type="ECO:0000313" key="7">
    <source>
        <dbReference type="EMBL" id="OWZ16548.1"/>
    </source>
</evidence>
<sequence length="105" mass="12156">MADRGKVLALYRRILTLHRQKLEPHMRVLGDQYVRDEFKRHKDAAAKFVPLFLQEWQQYAAAMSQKQSRFGEELSSADKQLLDGEQKLKLQSLQDAAKKVGETVV</sequence>
<keyword evidence="3" id="KW-0809">Transit peptide</keyword>
<proteinExistence type="inferred from homology"/>
<keyword evidence="8" id="KW-1185">Reference proteome</keyword>
<comment type="subcellular location">
    <subcellularLocation>
        <location evidence="1 6">Mitochondrion matrix</location>
    </subcellularLocation>
</comment>
<dbReference type="EMBL" id="NBNE01000912">
    <property type="protein sequence ID" value="OWZ16548.1"/>
    <property type="molecule type" value="Genomic_DNA"/>
</dbReference>
<protein>
    <recommendedName>
        <fullName evidence="6">Succinate dehydrogenase assembly factor 3</fullName>
        <shortName evidence="6">SDH assembly factor 3</shortName>
        <shortName evidence="6">SDHAF3</shortName>
    </recommendedName>
</protein>
<dbReference type="GO" id="GO:0005758">
    <property type="term" value="C:mitochondrial intermembrane space"/>
    <property type="evidence" value="ECO:0007669"/>
    <property type="project" value="TreeGrafter"/>
</dbReference>
<dbReference type="STRING" id="4795.A0A225WH31"/>
<dbReference type="OrthoDB" id="278329at2759"/>
<comment type="caution">
    <text evidence="7">The sequence shown here is derived from an EMBL/GenBank/DDBJ whole genome shotgun (WGS) entry which is preliminary data.</text>
</comment>
<keyword evidence="4 6" id="KW-0496">Mitochondrion</keyword>
<organism evidence="7 8">
    <name type="scientific">Phytophthora megakarya</name>
    <dbReference type="NCBI Taxonomy" id="4795"/>
    <lineage>
        <taxon>Eukaryota</taxon>
        <taxon>Sar</taxon>
        <taxon>Stramenopiles</taxon>
        <taxon>Oomycota</taxon>
        <taxon>Peronosporomycetes</taxon>
        <taxon>Peronosporales</taxon>
        <taxon>Peronosporaceae</taxon>
        <taxon>Phytophthora</taxon>
    </lineage>
</organism>
<dbReference type="CDD" id="cd20270">
    <property type="entry name" value="Complex1_LYR_SDHAF3_LYRM10"/>
    <property type="match status" value="1"/>
</dbReference>
<accession>A0A225WH31</accession>
<dbReference type="GO" id="GO:0006105">
    <property type="term" value="P:succinate metabolic process"/>
    <property type="evidence" value="ECO:0007669"/>
    <property type="project" value="TreeGrafter"/>
</dbReference>
<dbReference type="PANTHER" id="PTHR13137">
    <property type="entry name" value="DC11 ACN9 HOMOLOG"/>
    <property type="match status" value="1"/>
</dbReference>
<evidence type="ECO:0000256" key="6">
    <source>
        <dbReference type="RuleBase" id="RU368039"/>
    </source>
</evidence>
<evidence type="ECO:0000313" key="8">
    <source>
        <dbReference type="Proteomes" id="UP000198211"/>
    </source>
</evidence>
<name>A0A225WH31_9STRA</name>
<comment type="subunit">
    <text evidence="6">Interacts with the iron-sulfur protein subunit within the SDH catalytic dimer.</text>
</comment>
<dbReference type="PANTHER" id="PTHR13137:SF6">
    <property type="entry name" value="SUCCINATE DEHYDROGENASE ASSEMBLY FACTOR 3, MITOCHONDRIAL"/>
    <property type="match status" value="1"/>
</dbReference>
<evidence type="ECO:0000256" key="5">
    <source>
        <dbReference type="ARBA" id="ARBA00023186"/>
    </source>
</evidence>
<dbReference type="GO" id="GO:0034553">
    <property type="term" value="P:mitochondrial respiratory chain complex II assembly"/>
    <property type="evidence" value="ECO:0007669"/>
    <property type="project" value="UniProtKB-UniRule"/>
</dbReference>
<dbReference type="InterPro" id="IPR008381">
    <property type="entry name" value="SDHAF3/Sdh7"/>
</dbReference>
<reference evidence="8" key="1">
    <citation type="submission" date="2017-03" db="EMBL/GenBank/DDBJ databases">
        <title>Phytopthora megakarya and P. palmivora, two closely related causual agents of cacao black pod achieved similar genome size and gene model numbers by different mechanisms.</title>
        <authorList>
            <person name="Ali S."/>
            <person name="Shao J."/>
            <person name="Larry D.J."/>
            <person name="Kronmiller B."/>
            <person name="Shen D."/>
            <person name="Strem M.D."/>
            <person name="Melnick R.L."/>
            <person name="Guiltinan M.J."/>
            <person name="Tyler B.M."/>
            <person name="Meinhardt L.W."/>
            <person name="Bailey B.A."/>
        </authorList>
    </citation>
    <scope>NUCLEOTIDE SEQUENCE [LARGE SCALE GENOMIC DNA]</scope>
    <source>
        <strain evidence="8">zdho120</strain>
    </source>
</reference>
<dbReference type="GO" id="GO:0005759">
    <property type="term" value="C:mitochondrial matrix"/>
    <property type="evidence" value="ECO:0007669"/>
    <property type="project" value="UniProtKB-SubCell"/>
</dbReference>